<evidence type="ECO:0000313" key="6">
    <source>
        <dbReference type="EMBL" id="CAF1418031.1"/>
    </source>
</evidence>
<name>A0A815M0M5_9BILA</name>
<dbReference type="Proteomes" id="UP000663864">
    <property type="component" value="Unassembled WGS sequence"/>
</dbReference>
<dbReference type="EMBL" id="CAJOBD010000292">
    <property type="protein sequence ID" value="CAF3637138.1"/>
    <property type="molecule type" value="Genomic_DNA"/>
</dbReference>
<feature type="transmembrane region" description="Helical" evidence="2">
    <location>
        <begin position="26"/>
        <end position="50"/>
    </location>
</feature>
<evidence type="ECO:0000313" key="9">
    <source>
        <dbReference type="EMBL" id="CAF3880467.1"/>
    </source>
</evidence>
<organism evidence="6 10">
    <name type="scientific">Rotaria sordida</name>
    <dbReference type="NCBI Taxonomy" id="392033"/>
    <lineage>
        <taxon>Eukaryota</taxon>
        <taxon>Metazoa</taxon>
        <taxon>Spiralia</taxon>
        <taxon>Gnathifera</taxon>
        <taxon>Rotifera</taxon>
        <taxon>Eurotatoria</taxon>
        <taxon>Bdelloidea</taxon>
        <taxon>Philodinida</taxon>
        <taxon>Philodinidae</taxon>
        <taxon>Rotaria</taxon>
    </lineage>
</organism>
<accession>A0A815M0M5</accession>
<dbReference type="EMBL" id="CAJNOL010001781">
    <property type="protein sequence ID" value="CAF1418031.1"/>
    <property type="molecule type" value="Genomic_DNA"/>
</dbReference>
<dbReference type="EMBL" id="CAJNOH010001034">
    <property type="protein sequence ID" value="CAF1166585.1"/>
    <property type="molecule type" value="Genomic_DNA"/>
</dbReference>
<comment type="caution">
    <text evidence="6">The sequence shown here is derived from an EMBL/GenBank/DDBJ whole genome shotgun (WGS) entry which is preliminary data.</text>
</comment>
<dbReference type="EMBL" id="CAJNOH010001040">
    <property type="protein sequence ID" value="CAF1167614.1"/>
    <property type="molecule type" value="Genomic_DNA"/>
</dbReference>
<dbReference type="Proteomes" id="UP000663870">
    <property type="component" value="Unassembled WGS sequence"/>
</dbReference>
<feature type="compositionally biased region" description="Polar residues" evidence="1">
    <location>
        <begin position="72"/>
        <end position="99"/>
    </location>
</feature>
<proteinExistence type="predicted"/>
<reference evidence="6" key="1">
    <citation type="submission" date="2021-02" db="EMBL/GenBank/DDBJ databases">
        <authorList>
            <person name="Nowell W R."/>
        </authorList>
    </citation>
    <scope>NUCLEOTIDE SEQUENCE</scope>
</reference>
<dbReference type="Proteomes" id="UP000663854">
    <property type="component" value="Unassembled WGS sequence"/>
</dbReference>
<dbReference type="Proteomes" id="UP000663874">
    <property type="component" value="Unassembled WGS sequence"/>
</dbReference>
<dbReference type="EMBL" id="CAJOBE010003438">
    <property type="protein sequence ID" value="CAF3880467.1"/>
    <property type="molecule type" value="Genomic_DNA"/>
</dbReference>
<keyword evidence="10" id="KW-1185">Reference proteome</keyword>
<keyword evidence="2" id="KW-0812">Transmembrane</keyword>
<evidence type="ECO:0000313" key="4">
    <source>
        <dbReference type="EMBL" id="CAF1166585.1"/>
    </source>
</evidence>
<evidence type="ECO:0000313" key="3">
    <source>
        <dbReference type="EMBL" id="CAF1063379.1"/>
    </source>
</evidence>
<evidence type="ECO:0000256" key="1">
    <source>
        <dbReference type="SAM" id="MobiDB-lite"/>
    </source>
</evidence>
<evidence type="ECO:0000313" key="7">
    <source>
        <dbReference type="EMBL" id="CAF1419427.1"/>
    </source>
</evidence>
<gene>
    <name evidence="9" type="ORF">FNK824_LOCUS19512</name>
    <name evidence="8" type="ORF">JBS370_LOCUS5598</name>
    <name evidence="6" type="ORF">JXQ802_LOCUS35684</name>
    <name evidence="7" type="ORF">JXQ802_LOCUS35766</name>
    <name evidence="4" type="ORF">PYM288_LOCUS23039</name>
    <name evidence="5" type="ORF">PYM288_LOCUS23088</name>
    <name evidence="3" type="ORF">ZHD862_LOCUS15682</name>
</gene>
<keyword evidence="2" id="KW-0472">Membrane</keyword>
<feature type="region of interest" description="Disordered" evidence="1">
    <location>
        <begin position="72"/>
        <end position="107"/>
    </location>
</feature>
<evidence type="ECO:0000313" key="8">
    <source>
        <dbReference type="EMBL" id="CAF3637138.1"/>
    </source>
</evidence>
<evidence type="ECO:0000313" key="5">
    <source>
        <dbReference type="EMBL" id="CAF1167614.1"/>
    </source>
</evidence>
<dbReference type="AlphaFoldDB" id="A0A815M0M5"/>
<dbReference type="EMBL" id="CAJNOL010001791">
    <property type="protein sequence ID" value="CAF1419427.1"/>
    <property type="molecule type" value="Genomic_DNA"/>
</dbReference>
<keyword evidence="2" id="KW-1133">Transmembrane helix</keyword>
<dbReference type="EMBL" id="CAJNOT010000717">
    <property type="protein sequence ID" value="CAF1063379.1"/>
    <property type="molecule type" value="Genomic_DNA"/>
</dbReference>
<evidence type="ECO:0000313" key="10">
    <source>
        <dbReference type="Proteomes" id="UP000663870"/>
    </source>
</evidence>
<dbReference type="Proteomes" id="UP000663836">
    <property type="component" value="Unassembled WGS sequence"/>
</dbReference>
<sequence length="107" mass="11983">MSLSCDTSGTNCKRFSSNTTNGNNTVLGLVLGSIASLIVVILIVIITYMVHCKGYFRKRLQCRLRGGRTLQNQELSDQQQPQVNSQESSNKLSPSYQETNKYDNVMF</sequence>
<evidence type="ECO:0000256" key="2">
    <source>
        <dbReference type="SAM" id="Phobius"/>
    </source>
</evidence>
<protein>
    <submittedName>
        <fullName evidence="6">Uncharacterized protein</fullName>
    </submittedName>
</protein>